<keyword evidence="5 6" id="KW-0472">Membrane</keyword>
<feature type="transmembrane region" description="Helical" evidence="6">
    <location>
        <begin position="254"/>
        <end position="274"/>
    </location>
</feature>
<evidence type="ECO:0000256" key="3">
    <source>
        <dbReference type="ARBA" id="ARBA00022692"/>
    </source>
</evidence>
<feature type="transmembrane region" description="Helical" evidence="6">
    <location>
        <begin position="119"/>
        <end position="141"/>
    </location>
</feature>
<comment type="subcellular location">
    <subcellularLocation>
        <location evidence="1">Cell membrane</location>
        <topology evidence="1">Multi-pass membrane protein</topology>
    </subcellularLocation>
</comment>
<protein>
    <submittedName>
        <fullName evidence="8">Transporter, major facilitator family protein</fullName>
    </submittedName>
</protein>
<evidence type="ECO:0000256" key="5">
    <source>
        <dbReference type="ARBA" id="ARBA00023136"/>
    </source>
</evidence>
<feature type="domain" description="Major facilitator superfamily (MFS) profile" evidence="7">
    <location>
        <begin position="27"/>
        <end position="434"/>
    </location>
</feature>
<dbReference type="AlphaFoldDB" id="E1L822"/>
<evidence type="ECO:0000256" key="1">
    <source>
        <dbReference type="ARBA" id="ARBA00004651"/>
    </source>
</evidence>
<feature type="transmembrane region" description="Helical" evidence="6">
    <location>
        <begin position="410"/>
        <end position="429"/>
    </location>
</feature>
<dbReference type="GO" id="GO:0022857">
    <property type="term" value="F:transmembrane transporter activity"/>
    <property type="evidence" value="ECO:0007669"/>
    <property type="project" value="InterPro"/>
</dbReference>
<dbReference type="EMBL" id="AEDR01000055">
    <property type="protein sequence ID" value="EFL55521.1"/>
    <property type="molecule type" value="Genomic_DNA"/>
</dbReference>
<dbReference type="PROSITE" id="PS50850">
    <property type="entry name" value="MFS"/>
    <property type="match status" value="1"/>
</dbReference>
<dbReference type="PANTHER" id="PTHR43791">
    <property type="entry name" value="PERMEASE-RELATED"/>
    <property type="match status" value="1"/>
</dbReference>
<dbReference type="InterPro" id="IPR020846">
    <property type="entry name" value="MFS_dom"/>
</dbReference>
<feature type="transmembrane region" description="Helical" evidence="6">
    <location>
        <begin position="320"/>
        <end position="338"/>
    </location>
</feature>
<feature type="transmembrane region" description="Helical" evidence="6">
    <location>
        <begin position="24"/>
        <end position="43"/>
    </location>
</feature>
<dbReference type="PANTHER" id="PTHR43791:SF100">
    <property type="entry name" value="SUGAR TRANSPORTER"/>
    <property type="match status" value="1"/>
</dbReference>
<keyword evidence="3 6" id="KW-0812">Transmembrane</keyword>
<organism evidence="8 9">
    <name type="scientific">Veillonella atypica ACS-049-V-Sch6</name>
    <dbReference type="NCBI Taxonomy" id="866776"/>
    <lineage>
        <taxon>Bacteria</taxon>
        <taxon>Bacillati</taxon>
        <taxon>Bacillota</taxon>
        <taxon>Negativicutes</taxon>
        <taxon>Veillonellales</taxon>
        <taxon>Veillonellaceae</taxon>
        <taxon>Veillonella</taxon>
    </lineage>
</organism>
<dbReference type="SUPFAM" id="SSF103473">
    <property type="entry name" value="MFS general substrate transporter"/>
    <property type="match status" value="1"/>
</dbReference>
<evidence type="ECO:0000256" key="6">
    <source>
        <dbReference type="SAM" id="Phobius"/>
    </source>
</evidence>
<dbReference type="Pfam" id="PF07690">
    <property type="entry name" value="MFS_1"/>
    <property type="match status" value="1"/>
</dbReference>
<evidence type="ECO:0000313" key="9">
    <source>
        <dbReference type="Proteomes" id="UP000004211"/>
    </source>
</evidence>
<dbReference type="Gene3D" id="1.20.1250.20">
    <property type="entry name" value="MFS general substrate transporter like domains"/>
    <property type="match status" value="2"/>
</dbReference>
<feature type="transmembrane region" description="Helical" evidence="6">
    <location>
        <begin position="63"/>
        <end position="87"/>
    </location>
</feature>
<dbReference type="Proteomes" id="UP000004211">
    <property type="component" value="Unassembled WGS sequence"/>
</dbReference>
<keyword evidence="4 6" id="KW-1133">Transmembrane helix</keyword>
<evidence type="ECO:0000313" key="8">
    <source>
        <dbReference type="EMBL" id="EFL55521.1"/>
    </source>
</evidence>
<feature type="transmembrane region" description="Helical" evidence="6">
    <location>
        <begin position="344"/>
        <end position="363"/>
    </location>
</feature>
<dbReference type="RefSeq" id="WP_005378428.1">
    <property type="nucleotide sequence ID" value="NZ_AEDR01000055.1"/>
</dbReference>
<feature type="transmembrane region" description="Helical" evidence="6">
    <location>
        <begin position="370"/>
        <end position="390"/>
    </location>
</feature>
<reference evidence="8 9" key="1">
    <citation type="submission" date="2010-08" db="EMBL/GenBank/DDBJ databases">
        <authorList>
            <person name="Durkin A.S."/>
            <person name="Madupu R."/>
            <person name="Torralba M."/>
            <person name="Gillis M."/>
            <person name="Methe B."/>
            <person name="Sutton G."/>
            <person name="Nelson K.E."/>
        </authorList>
    </citation>
    <scope>NUCLEOTIDE SEQUENCE [LARGE SCALE GENOMIC DNA]</scope>
    <source>
        <strain evidence="8 9">ACS-049-V-Sch6</strain>
    </source>
</reference>
<dbReference type="InterPro" id="IPR011701">
    <property type="entry name" value="MFS"/>
</dbReference>
<evidence type="ECO:0000256" key="4">
    <source>
        <dbReference type="ARBA" id="ARBA00022989"/>
    </source>
</evidence>
<gene>
    <name evidence="8" type="ORF">HMPREF9321_0975</name>
</gene>
<dbReference type="eggNOG" id="COG2271">
    <property type="taxonomic scope" value="Bacteria"/>
</dbReference>
<keyword evidence="2" id="KW-0813">Transport</keyword>
<accession>E1L822</accession>
<feature type="transmembrane region" description="Helical" evidence="6">
    <location>
        <begin position="188"/>
        <end position="207"/>
    </location>
</feature>
<feature type="transmembrane region" description="Helical" evidence="6">
    <location>
        <begin position="94"/>
        <end position="113"/>
    </location>
</feature>
<evidence type="ECO:0000259" key="7">
    <source>
        <dbReference type="PROSITE" id="PS50850"/>
    </source>
</evidence>
<evidence type="ECO:0000256" key="2">
    <source>
        <dbReference type="ARBA" id="ARBA00022448"/>
    </source>
</evidence>
<comment type="caution">
    <text evidence="8">The sequence shown here is derived from an EMBL/GenBank/DDBJ whole genome shotgun (WGS) entry which is preliminary data.</text>
</comment>
<dbReference type="CDD" id="cd17319">
    <property type="entry name" value="MFS_ExuT_GudP_like"/>
    <property type="match status" value="1"/>
</dbReference>
<dbReference type="InterPro" id="IPR036259">
    <property type="entry name" value="MFS_trans_sf"/>
</dbReference>
<dbReference type="GO" id="GO:0005886">
    <property type="term" value="C:plasma membrane"/>
    <property type="evidence" value="ECO:0007669"/>
    <property type="project" value="UniProtKB-SubCell"/>
</dbReference>
<proteinExistence type="predicted"/>
<feature type="transmembrane region" description="Helical" evidence="6">
    <location>
        <begin position="289"/>
        <end position="308"/>
    </location>
</feature>
<name>E1L822_9FIRM</name>
<feature type="transmembrane region" description="Helical" evidence="6">
    <location>
        <begin position="153"/>
        <end position="176"/>
    </location>
</feature>
<sequence length="442" mass="49472">MNSSSVPEPQSGAIDFKDFTRRRMLHVILPLFIVSIIAFLDRVNIAYAGLTMKENLPWLTPEIFGMGAGIFFIGYVLFEVPASLLAARFNAMHWVARIMFSWGIVCVLMTTMTTEWEFFLYRFLLGLCEASLYPVIYSLLIPNWFLPRERAKAISLMLTSLLFSNIIGGPLAGVLLDTTFFGLHGWRTLFIVEALPAVIFAFIFAFWMKEKPEEAAWVTDAEKEYIKEELAKEEAEKQSVKKYTIWQALKDPKVLRLALIYFLWVIGFWGFSFWMPQVLKSLSGWPPSVVAWSIAIPMSAALLVQVFCGYSSEKRNEKRWHVATTLFVGTIGFIATPHSPSPEISLLFICLTAVGVYGGMGVWWTMPTTFLSGAAAAGAMGLINSSGNMGGWVGPYMLGFINGHTGSFTMGYYVMGACMFLAGLLVLTLPKSMEHKDEEIES</sequence>